<evidence type="ECO:0000313" key="2">
    <source>
        <dbReference type="EMBL" id="KAK8033952.1"/>
    </source>
</evidence>
<dbReference type="EMBL" id="JAQQWI010000006">
    <property type="protein sequence ID" value="KAK8033952.1"/>
    <property type="molecule type" value="Genomic_DNA"/>
</dbReference>
<protein>
    <submittedName>
        <fullName evidence="2">Uncharacterized protein</fullName>
    </submittedName>
</protein>
<keyword evidence="1" id="KW-0732">Signal</keyword>
<organism evidence="2 3">
    <name type="scientific">Apiospora marii</name>
    <dbReference type="NCBI Taxonomy" id="335849"/>
    <lineage>
        <taxon>Eukaryota</taxon>
        <taxon>Fungi</taxon>
        <taxon>Dikarya</taxon>
        <taxon>Ascomycota</taxon>
        <taxon>Pezizomycotina</taxon>
        <taxon>Sordariomycetes</taxon>
        <taxon>Xylariomycetidae</taxon>
        <taxon>Amphisphaeriales</taxon>
        <taxon>Apiosporaceae</taxon>
        <taxon>Apiospora</taxon>
    </lineage>
</organism>
<reference evidence="2 3" key="1">
    <citation type="submission" date="2023-01" db="EMBL/GenBank/DDBJ databases">
        <title>Analysis of 21 Apiospora genomes using comparative genomics revels a genus with tremendous synthesis potential of carbohydrate active enzymes and secondary metabolites.</title>
        <authorList>
            <person name="Sorensen T."/>
        </authorList>
    </citation>
    <scope>NUCLEOTIDE SEQUENCE [LARGE SCALE GENOMIC DNA]</scope>
    <source>
        <strain evidence="2 3">CBS 20057</strain>
    </source>
</reference>
<feature type="chain" id="PRO_5045122428" evidence="1">
    <location>
        <begin position="21"/>
        <end position="67"/>
    </location>
</feature>
<comment type="caution">
    <text evidence="2">The sequence shown here is derived from an EMBL/GenBank/DDBJ whole genome shotgun (WGS) entry which is preliminary data.</text>
</comment>
<evidence type="ECO:0000313" key="3">
    <source>
        <dbReference type="Proteomes" id="UP001396898"/>
    </source>
</evidence>
<proteinExistence type="predicted"/>
<accession>A0ABR1SIE4</accession>
<feature type="signal peptide" evidence="1">
    <location>
        <begin position="1"/>
        <end position="20"/>
    </location>
</feature>
<name>A0ABR1SIE4_9PEZI</name>
<dbReference type="Proteomes" id="UP001396898">
    <property type="component" value="Unassembled WGS sequence"/>
</dbReference>
<gene>
    <name evidence="2" type="ORF">PG991_003350</name>
</gene>
<keyword evidence="3" id="KW-1185">Reference proteome</keyword>
<evidence type="ECO:0000256" key="1">
    <source>
        <dbReference type="SAM" id="SignalP"/>
    </source>
</evidence>
<sequence>MKAFTTIMTLATVLSGFAVGAPSTPQAASEALVNRQVTCETTACSSDTFCFSNRCANGCVNGFCSHP</sequence>